<keyword evidence="1" id="KW-1133">Transmembrane helix</keyword>
<dbReference type="AlphaFoldDB" id="A0A0F9QJK2"/>
<feature type="transmembrane region" description="Helical" evidence="1">
    <location>
        <begin position="22"/>
        <end position="42"/>
    </location>
</feature>
<dbReference type="EMBL" id="LAZR01001910">
    <property type="protein sequence ID" value="KKN37212.1"/>
    <property type="molecule type" value="Genomic_DNA"/>
</dbReference>
<gene>
    <name evidence="2" type="ORF">LCGC14_0765840</name>
</gene>
<sequence>MDFFTHLVFGGLTYILFLKEVTFEYIILAMFFAVLPDLDIFIMPLKKIFKSNYLNHRGGSHSYITGVIISFIASIIISILTPRPFLFNWFIGIFFYGLHVSMDLLTTTKIPYLYPLSKKELSFYVEKAGSQFTMLNSVILLFMLTSLYNASVTFYTFMAVINFYTFFYIVYYLIRIASKLLISSKLNENQKYFPGVLPFYFIIYEYEIAGNEISLGLFKKSLFSKTVIIYKDKSFLSSQEMIFFQKGIELCSENYYFAKWTLLPIFIRSDGKFAIRFFFLEPMMHGRAMNIQFEFDILTQQLIRIKRSYGRIQ</sequence>
<reference evidence="2" key="1">
    <citation type="journal article" date="2015" name="Nature">
        <title>Complex archaea that bridge the gap between prokaryotes and eukaryotes.</title>
        <authorList>
            <person name="Spang A."/>
            <person name="Saw J.H."/>
            <person name="Jorgensen S.L."/>
            <person name="Zaremba-Niedzwiedzka K."/>
            <person name="Martijn J."/>
            <person name="Lind A.E."/>
            <person name="van Eijk R."/>
            <person name="Schleper C."/>
            <person name="Guy L."/>
            <person name="Ettema T.J."/>
        </authorList>
    </citation>
    <scope>NUCLEOTIDE SEQUENCE</scope>
</reference>
<evidence type="ECO:0000313" key="2">
    <source>
        <dbReference type="EMBL" id="KKN37212.1"/>
    </source>
</evidence>
<comment type="caution">
    <text evidence="2">The sequence shown here is derived from an EMBL/GenBank/DDBJ whole genome shotgun (WGS) entry which is preliminary data.</text>
</comment>
<protein>
    <recommendedName>
        <fullName evidence="3">Metal-dependent hydrolase</fullName>
    </recommendedName>
</protein>
<feature type="transmembrane region" description="Helical" evidence="1">
    <location>
        <begin position="154"/>
        <end position="174"/>
    </location>
</feature>
<evidence type="ECO:0000256" key="1">
    <source>
        <dbReference type="SAM" id="Phobius"/>
    </source>
</evidence>
<organism evidence="2">
    <name type="scientific">marine sediment metagenome</name>
    <dbReference type="NCBI Taxonomy" id="412755"/>
    <lineage>
        <taxon>unclassified sequences</taxon>
        <taxon>metagenomes</taxon>
        <taxon>ecological metagenomes</taxon>
    </lineage>
</organism>
<dbReference type="InterPro" id="IPR007404">
    <property type="entry name" value="YdjM-like"/>
</dbReference>
<evidence type="ECO:0008006" key="3">
    <source>
        <dbReference type="Google" id="ProtNLM"/>
    </source>
</evidence>
<feature type="transmembrane region" description="Helical" evidence="1">
    <location>
        <begin position="86"/>
        <end position="107"/>
    </location>
</feature>
<keyword evidence="1" id="KW-0472">Membrane</keyword>
<name>A0A0F9QJK2_9ZZZZ</name>
<dbReference type="Pfam" id="PF04307">
    <property type="entry name" value="YdjM"/>
    <property type="match status" value="1"/>
</dbReference>
<accession>A0A0F9QJK2</accession>
<proteinExistence type="predicted"/>
<keyword evidence="1" id="KW-0812">Transmembrane</keyword>
<feature type="transmembrane region" description="Helical" evidence="1">
    <location>
        <begin position="63"/>
        <end position="80"/>
    </location>
</feature>